<accession>A0AAD5VGG0</accession>
<feature type="compositionally biased region" description="Gly residues" evidence="1">
    <location>
        <begin position="338"/>
        <end position="347"/>
    </location>
</feature>
<evidence type="ECO:0000313" key="2">
    <source>
        <dbReference type="EMBL" id="KAJ3490772.1"/>
    </source>
</evidence>
<comment type="caution">
    <text evidence="2">The sequence shown here is derived from an EMBL/GenBank/DDBJ whole genome shotgun (WGS) entry which is preliminary data.</text>
</comment>
<dbReference type="Proteomes" id="UP001212997">
    <property type="component" value="Unassembled WGS sequence"/>
</dbReference>
<name>A0AAD5VGG0_9APHY</name>
<organism evidence="2 3">
    <name type="scientific">Meripilus lineatus</name>
    <dbReference type="NCBI Taxonomy" id="2056292"/>
    <lineage>
        <taxon>Eukaryota</taxon>
        <taxon>Fungi</taxon>
        <taxon>Dikarya</taxon>
        <taxon>Basidiomycota</taxon>
        <taxon>Agaricomycotina</taxon>
        <taxon>Agaricomycetes</taxon>
        <taxon>Polyporales</taxon>
        <taxon>Meripilaceae</taxon>
        <taxon>Meripilus</taxon>
    </lineage>
</organism>
<evidence type="ECO:0000313" key="3">
    <source>
        <dbReference type="Proteomes" id="UP001212997"/>
    </source>
</evidence>
<feature type="region of interest" description="Disordered" evidence="1">
    <location>
        <begin position="327"/>
        <end position="358"/>
    </location>
</feature>
<sequence length="415" mass="44960">MGYKLNLSTSDARKHGQRFVSETLQADAEGLMAMDKPALGQFLVQSSSLPTTFESMPRPHGRSTPQSEPFHAALPAEDVETRLSRDRTRNSELKSVGETVLPGELVADGDMSISGSNKERPASLSCAHQTHEVDVPTFIAQGAVVPKATLITERPYGGFPRSPARDPRFLAEPWLVDLMLLSIFPTFDVFSVPWNVIRVQDIVDGILAMCGSGILSSLMQNASSCKVLGEVLRTSRLGYWVHQARVRVVVTVEFGFADVEDLLPSLEVLITLDLLLSSSLLLSIHAPSLSTITWLTNTGGAMVELLEDQGVEGYRYDRRERDMDGRRWAPGLRSRSGKGQGSGGGVAGERAGKVTRKTTMKTEGRGRGWVVGLYSVVPSGRAPREGKDGWGNPICPCPGADLYVVLGISTSFGFS</sequence>
<protein>
    <submittedName>
        <fullName evidence="2">Uncharacterized protein</fullName>
    </submittedName>
</protein>
<gene>
    <name evidence="2" type="ORF">NLI96_g1184</name>
</gene>
<dbReference type="EMBL" id="JANAWD010000022">
    <property type="protein sequence ID" value="KAJ3490772.1"/>
    <property type="molecule type" value="Genomic_DNA"/>
</dbReference>
<proteinExistence type="predicted"/>
<keyword evidence="3" id="KW-1185">Reference proteome</keyword>
<evidence type="ECO:0000256" key="1">
    <source>
        <dbReference type="SAM" id="MobiDB-lite"/>
    </source>
</evidence>
<feature type="region of interest" description="Disordered" evidence="1">
    <location>
        <begin position="51"/>
        <end position="77"/>
    </location>
</feature>
<reference evidence="2" key="1">
    <citation type="submission" date="2022-07" db="EMBL/GenBank/DDBJ databases">
        <title>Genome Sequence of Physisporinus lineatus.</title>
        <authorList>
            <person name="Buettner E."/>
        </authorList>
    </citation>
    <scope>NUCLEOTIDE SEQUENCE</scope>
    <source>
        <strain evidence="2">VT162</strain>
    </source>
</reference>
<dbReference type="AlphaFoldDB" id="A0AAD5VGG0"/>